<feature type="compositionally biased region" description="Acidic residues" evidence="1">
    <location>
        <begin position="1"/>
        <end position="18"/>
    </location>
</feature>
<evidence type="ECO:0000259" key="2">
    <source>
        <dbReference type="Pfam" id="PF13952"/>
    </source>
</evidence>
<feature type="domain" description="DUF4216" evidence="2">
    <location>
        <begin position="72"/>
        <end position="118"/>
    </location>
</feature>
<gene>
    <name evidence="4" type="primary">LOC105036985</name>
</gene>
<accession>A0A6I9QNF9</accession>
<feature type="region of interest" description="Disordered" evidence="1">
    <location>
        <begin position="1"/>
        <end position="22"/>
    </location>
</feature>
<feature type="non-terminal residue" evidence="4">
    <location>
        <position position="1"/>
    </location>
</feature>
<dbReference type="InParanoid" id="A0A6I9QNF9"/>
<dbReference type="Proteomes" id="UP000504607">
    <property type="component" value="Unplaced"/>
</dbReference>
<evidence type="ECO:0000313" key="4">
    <source>
        <dbReference type="RefSeq" id="XP_010910999.1"/>
    </source>
</evidence>
<dbReference type="FunCoup" id="A0A6I9QNF9">
    <property type="interactions" value="1"/>
</dbReference>
<dbReference type="OrthoDB" id="673136at2759"/>
<keyword evidence="3" id="KW-1185">Reference proteome</keyword>
<dbReference type="InterPro" id="IPR025312">
    <property type="entry name" value="DUF4216"/>
</dbReference>
<name>A0A6I9QNF9_ELAGV</name>
<proteinExistence type="predicted"/>
<evidence type="ECO:0000256" key="1">
    <source>
        <dbReference type="SAM" id="MobiDB-lite"/>
    </source>
</evidence>
<sequence length="205" mass="23621">TESDELGNDSNEDDDDDGIRDLRRDIGSFFNDCPVEKNLGASTDSKAPDRDIDIYLKPLVDELNELWDKDIIQLDYVKGKSVVLFKYKWYDLESRNANIRIDGNVQSINVTRLCATTEEDSVDEEDLEMSPADIEEYHIESLDRDDVEPDIVDNTLLNTMQGLHYEVGELAIRDNEDEDDTLVEYCIEDDDQQNDDDNDHDNDLF</sequence>
<organism evidence="3 4">
    <name type="scientific">Elaeis guineensis var. tenera</name>
    <name type="common">Oil palm</name>
    <dbReference type="NCBI Taxonomy" id="51953"/>
    <lineage>
        <taxon>Eukaryota</taxon>
        <taxon>Viridiplantae</taxon>
        <taxon>Streptophyta</taxon>
        <taxon>Embryophyta</taxon>
        <taxon>Tracheophyta</taxon>
        <taxon>Spermatophyta</taxon>
        <taxon>Magnoliopsida</taxon>
        <taxon>Liliopsida</taxon>
        <taxon>Arecaceae</taxon>
        <taxon>Arecoideae</taxon>
        <taxon>Cocoseae</taxon>
        <taxon>Elaeidinae</taxon>
        <taxon>Elaeis</taxon>
    </lineage>
</organism>
<reference evidence="4" key="1">
    <citation type="submission" date="2025-08" db="UniProtKB">
        <authorList>
            <consortium name="RefSeq"/>
        </authorList>
    </citation>
    <scope>IDENTIFICATION</scope>
</reference>
<evidence type="ECO:0000313" key="3">
    <source>
        <dbReference type="Proteomes" id="UP000504607"/>
    </source>
</evidence>
<dbReference type="RefSeq" id="XP_010910999.1">
    <property type="nucleotide sequence ID" value="XM_010912697.1"/>
</dbReference>
<protein>
    <submittedName>
        <fullName evidence="4">Coiled-coil domain-containing protein 1-like</fullName>
    </submittedName>
</protein>
<dbReference type="Pfam" id="PF13952">
    <property type="entry name" value="DUF4216"/>
    <property type="match status" value="1"/>
</dbReference>
<dbReference type="AlphaFoldDB" id="A0A6I9QNF9"/>